<protein>
    <recommendedName>
        <fullName evidence="4">Dual-specificity RNA pseudouridine synthase RluF</fullName>
        <ecNumber evidence="3">5.4.99.21</ecNumber>
    </recommendedName>
    <alternativeName>
        <fullName evidence="6">23S rRNA pseudouridine(2604) synthase</fullName>
    </alternativeName>
    <alternativeName>
        <fullName evidence="8">Ribosomal large subunit pseudouridine synthase F</fullName>
    </alternativeName>
    <alternativeName>
        <fullName evidence="7">rRNA pseudouridylate synthase F</fullName>
    </alternativeName>
    <alternativeName>
        <fullName evidence="9">rRNA-uridine isomerase F</fullName>
    </alternativeName>
    <alternativeName>
        <fullName evidence="5">tRNA(Tyr) pseudouridine(35) synthase</fullName>
    </alternativeName>
</protein>
<evidence type="ECO:0000256" key="3">
    <source>
        <dbReference type="ARBA" id="ARBA00038922"/>
    </source>
</evidence>
<evidence type="ECO:0000313" key="12">
    <source>
        <dbReference type="EMBL" id="MFC0253927.1"/>
    </source>
</evidence>
<dbReference type="Gene3D" id="3.30.2350.10">
    <property type="entry name" value="Pseudouridine synthase"/>
    <property type="match status" value="1"/>
</dbReference>
<dbReference type="InterPro" id="IPR050343">
    <property type="entry name" value="RsuA_PseudoU_synthase"/>
</dbReference>
<evidence type="ECO:0000256" key="8">
    <source>
        <dbReference type="ARBA" id="ARBA00042890"/>
    </source>
</evidence>
<gene>
    <name evidence="12" type="ORF">ACFFJK_18675</name>
</gene>
<accession>A0ABV6FK73</accession>
<dbReference type="EC" id="5.4.99.21" evidence="3"/>
<dbReference type="CDD" id="cd02555">
    <property type="entry name" value="PSSA_1"/>
    <property type="match status" value="1"/>
</dbReference>
<comment type="catalytic activity">
    <reaction evidence="2">
        <text>uridine(2604) in 23S rRNA = pseudouridine(2604) in 23S rRNA</text>
        <dbReference type="Rhea" id="RHEA:38875"/>
        <dbReference type="Rhea" id="RHEA-COMP:10093"/>
        <dbReference type="Rhea" id="RHEA-COMP:10094"/>
        <dbReference type="ChEBI" id="CHEBI:65314"/>
        <dbReference type="ChEBI" id="CHEBI:65315"/>
        <dbReference type="EC" id="5.4.99.21"/>
    </reaction>
</comment>
<comment type="caution">
    <text evidence="12">The sequence shown here is derived from an EMBL/GenBank/DDBJ whole genome shotgun (WGS) entry which is preliminary data.</text>
</comment>
<proteinExistence type="predicted"/>
<feature type="domain" description="RNA-binding S4" evidence="11">
    <location>
        <begin position="14"/>
        <end position="71"/>
    </location>
</feature>
<evidence type="ECO:0000256" key="2">
    <source>
        <dbReference type="ARBA" id="ARBA00036535"/>
    </source>
</evidence>
<dbReference type="Gene3D" id="3.10.290.10">
    <property type="entry name" value="RNA-binding S4 domain"/>
    <property type="match status" value="1"/>
</dbReference>
<dbReference type="InterPro" id="IPR020103">
    <property type="entry name" value="PsdUridine_synth_cat_dom_sf"/>
</dbReference>
<organism evidence="12 13">
    <name type="scientific">Massilia consociata</name>
    <dbReference type="NCBI Taxonomy" id="760117"/>
    <lineage>
        <taxon>Bacteria</taxon>
        <taxon>Pseudomonadati</taxon>
        <taxon>Pseudomonadota</taxon>
        <taxon>Betaproteobacteria</taxon>
        <taxon>Burkholderiales</taxon>
        <taxon>Oxalobacteraceae</taxon>
        <taxon>Telluria group</taxon>
        <taxon>Massilia</taxon>
    </lineage>
</organism>
<evidence type="ECO:0000256" key="10">
    <source>
        <dbReference type="PROSITE-ProRule" id="PRU00182"/>
    </source>
</evidence>
<reference evidence="12 13" key="1">
    <citation type="submission" date="2024-09" db="EMBL/GenBank/DDBJ databases">
        <authorList>
            <person name="Sun Q."/>
            <person name="Mori K."/>
        </authorList>
    </citation>
    <scope>NUCLEOTIDE SEQUENCE [LARGE SCALE GENOMIC DNA]</scope>
    <source>
        <strain evidence="12 13">CCM 7792</strain>
    </source>
</reference>
<dbReference type="PROSITE" id="PS50889">
    <property type="entry name" value="S4"/>
    <property type="match status" value="1"/>
</dbReference>
<dbReference type="CDD" id="cd00165">
    <property type="entry name" value="S4"/>
    <property type="match status" value="1"/>
</dbReference>
<evidence type="ECO:0000256" key="9">
    <source>
        <dbReference type="ARBA" id="ARBA00043147"/>
    </source>
</evidence>
<dbReference type="PANTHER" id="PTHR47683">
    <property type="entry name" value="PSEUDOURIDINE SYNTHASE FAMILY PROTEIN-RELATED"/>
    <property type="match status" value="1"/>
</dbReference>
<evidence type="ECO:0000313" key="13">
    <source>
        <dbReference type="Proteomes" id="UP001589773"/>
    </source>
</evidence>
<name>A0ABV6FK73_9BURK</name>
<dbReference type="InterPro" id="IPR002942">
    <property type="entry name" value="S4_RNA-bd"/>
</dbReference>
<keyword evidence="10" id="KW-0694">RNA-binding</keyword>
<dbReference type="InterPro" id="IPR036986">
    <property type="entry name" value="S4_RNA-bd_sf"/>
</dbReference>
<dbReference type="Pfam" id="PF01479">
    <property type="entry name" value="S4"/>
    <property type="match status" value="1"/>
</dbReference>
<evidence type="ECO:0000256" key="5">
    <source>
        <dbReference type="ARBA" id="ARBA00041420"/>
    </source>
</evidence>
<dbReference type="SMART" id="SM00363">
    <property type="entry name" value="S4"/>
    <property type="match status" value="1"/>
</dbReference>
<dbReference type="Proteomes" id="UP001589773">
    <property type="component" value="Unassembled WGS sequence"/>
</dbReference>
<evidence type="ECO:0000256" key="4">
    <source>
        <dbReference type="ARBA" id="ARBA00039989"/>
    </source>
</evidence>
<dbReference type="SUPFAM" id="SSF55174">
    <property type="entry name" value="Alpha-L RNA-binding motif"/>
    <property type="match status" value="1"/>
</dbReference>
<keyword evidence="13" id="KW-1185">Reference proteome</keyword>
<evidence type="ECO:0000256" key="1">
    <source>
        <dbReference type="ARBA" id="ARBA00036390"/>
    </source>
</evidence>
<dbReference type="SUPFAM" id="SSF55120">
    <property type="entry name" value="Pseudouridine synthase"/>
    <property type="match status" value="1"/>
</dbReference>
<sequence>MTGKMTNDAPDEGVRLAKRVASQLGCSRAEAERYIAGGWVSVDGNVAEDPAMRVLPSQDVRLLPGATAEEPAPVTILLHKPAGFHSGVGARGEPALACLRPEALAQGHGQPRLLKRHLHKLTLTSPLETDASGLVIYSQDFRVVRKLVEESARVEQEFIVHVTGTIKEGGLALLNHGLNFNGKPIAPMKVSWQNEHRLRFALKGVRPGLIDHMCREVGLEIVEMRRIRIGRVPMAGLQAGQWRYLLDHERF</sequence>
<evidence type="ECO:0000256" key="7">
    <source>
        <dbReference type="ARBA" id="ARBA00042843"/>
    </source>
</evidence>
<dbReference type="PANTHER" id="PTHR47683:SF2">
    <property type="entry name" value="RNA-BINDING S4 DOMAIN-CONTAINING PROTEIN"/>
    <property type="match status" value="1"/>
</dbReference>
<evidence type="ECO:0000256" key="6">
    <source>
        <dbReference type="ARBA" id="ARBA00041697"/>
    </source>
</evidence>
<dbReference type="EMBL" id="JBHLWP010000017">
    <property type="protein sequence ID" value="MFC0253927.1"/>
    <property type="molecule type" value="Genomic_DNA"/>
</dbReference>
<evidence type="ECO:0000259" key="11">
    <source>
        <dbReference type="SMART" id="SM00363"/>
    </source>
</evidence>
<comment type="catalytic activity">
    <reaction evidence="1">
        <text>uridine(35) in tRNA(Tyr) = pseudouridine(35) in tRNA(Tyr)</text>
        <dbReference type="Rhea" id="RHEA:60556"/>
        <dbReference type="Rhea" id="RHEA-COMP:15607"/>
        <dbReference type="Rhea" id="RHEA-COMP:15608"/>
        <dbReference type="ChEBI" id="CHEBI:65314"/>
        <dbReference type="ChEBI" id="CHEBI:65315"/>
    </reaction>
</comment>